<dbReference type="InterPro" id="IPR052523">
    <property type="entry name" value="Trichothecene_AcTrans"/>
</dbReference>
<dbReference type="Proteomes" id="UP000184267">
    <property type="component" value="Unassembled WGS sequence"/>
</dbReference>
<dbReference type="Gene3D" id="3.40.630.30">
    <property type="match status" value="2"/>
</dbReference>
<dbReference type="PROSITE" id="PS51186">
    <property type="entry name" value="GNAT"/>
    <property type="match status" value="2"/>
</dbReference>
<dbReference type="CDD" id="cd04301">
    <property type="entry name" value="NAT_SF"/>
    <property type="match status" value="2"/>
</dbReference>
<gene>
    <name evidence="2" type="ORF">TRAPUB_13319</name>
</gene>
<evidence type="ECO:0000259" key="1">
    <source>
        <dbReference type="PROSITE" id="PS51186"/>
    </source>
</evidence>
<comment type="caution">
    <text evidence="2">The sequence shown here is derived from an EMBL/GenBank/DDBJ whole genome shotgun (WGS) entry which is preliminary data.</text>
</comment>
<dbReference type="GO" id="GO:0016747">
    <property type="term" value="F:acyltransferase activity, transferring groups other than amino-acyl groups"/>
    <property type="evidence" value="ECO:0007669"/>
    <property type="project" value="InterPro"/>
</dbReference>
<feature type="domain" description="N-acetyltransferase" evidence="1">
    <location>
        <begin position="1"/>
        <end position="86"/>
    </location>
</feature>
<dbReference type="Pfam" id="PF13508">
    <property type="entry name" value="Acetyltransf_7"/>
    <property type="match status" value="2"/>
</dbReference>
<reference evidence="2 3" key="1">
    <citation type="submission" date="2016-10" db="EMBL/GenBank/DDBJ databases">
        <title>Genome sequence of the basidiomycete white-rot fungus Trametes pubescens.</title>
        <authorList>
            <person name="Makela M.R."/>
            <person name="Granchi Z."/>
            <person name="Peng M."/>
            <person name="De Vries R.P."/>
            <person name="Grigoriev I."/>
            <person name="Riley R."/>
            <person name="Hilden K."/>
        </authorList>
    </citation>
    <scope>NUCLEOTIDE SEQUENCE [LARGE SCALE GENOMIC DNA]</scope>
    <source>
        <strain evidence="2 3">FBCC735</strain>
    </source>
</reference>
<dbReference type="PANTHER" id="PTHR42791">
    <property type="entry name" value="GNAT FAMILY ACETYLTRANSFERASE"/>
    <property type="match status" value="1"/>
</dbReference>
<dbReference type="AlphaFoldDB" id="A0A1M2VRH8"/>
<dbReference type="EMBL" id="MNAD01000803">
    <property type="protein sequence ID" value="OJT10214.1"/>
    <property type="molecule type" value="Genomic_DNA"/>
</dbReference>
<feature type="domain" description="N-acetyltransferase" evidence="1">
    <location>
        <begin position="116"/>
        <end position="186"/>
    </location>
</feature>
<dbReference type="STRING" id="154538.A0A1M2VRH8"/>
<dbReference type="PANTHER" id="PTHR42791:SF1">
    <property type="entry name" value="N-ACETYLTRANSFERASE DOMAIN-CONTAINING PROTEIN"/>
    <property type="match status" value="1"/>
</dbReference>
<dbReference type="InterPro" id="IPR000182">
    <property type="entry name" value="GNAT_dom"/>
</dbReference>
<protein>
    <recommendedName>
        <fullName evidence="1">N-acetyltransferase domain-containing protein</fullName>
    </recommendedName>
</protein>
<dbReference type="OrthoDB" id="2744543at2759"/>
<dbReference type="InterPro" id="IPR016181">
    <property type="entry name" value="Acyl_CoA_acyltransferase"/>
</dbReference>
<organism evidence="2 3">
    <name type="scientific">Trametes pubescens</name>
    <name type="common">White-rot fungus</name>
    <dbReference type="NCBI Taxonomy" id="154538"/>
    <lineage>
        <taxon>Eukaryota</taxon>
        <taxon>Fungi</taxon>
        <taxon>Dikarya</taxon>
        <taxon>Basidiomycota</taxon>
        <taxon>Agaricomycotina</taxon>
        <taxon>Agaricomycetes</taxon>
        <taxon>Polyporales</taxon>
        <taxon>Polyporaceae</taxon>
        <taxon>Trametes</taxon>
    </lineage>
</organism>
<dbReference type="SUPFAM" id="SSF55729">
    <property type="entry name" value="Acyl-CoA N-acyltransferases (Nat)"/>
    <property type="match status" value="2"/>
</dbReference>
<accession>A0A1M2VRH8</accession>
<name>A0A1M2VRH8_TRAPU</name>
<evidence type="ECO:0000313" key="3">
    <source>
        <dbReference type="Proteomes" id="UP000184267"/>
    </source>
</evidence>
<keyword evidence="3" id="KW-1185">Reference proteome</keyword>
<sequence length="209" mass="22908">MLEKAFGKSIENLIEIQGLATAPEHQGKGYGTALMLLANAMADVQKRGVYLVTTDAHGFYQRFGYRVVEEDVLGVDNPKWTGEPVHIRVRKAEFRGKIMEFVKDAFGAQVNEMYDLQSLATAPEAQGQGYASALVNAVTDMADAEGRDTWVITVSASGFYEQLGFYIVREGVLGDDNPSWEGGPIPVFVLRKHASNAKGSPKNDMVEKC</sequence>
<evidence type="ECO:0000313" key="2">
    <source>
        <dbReference type="EMBL" id="OJT10214.1"/>
    </source>
</evidence>
<proteinExistence type="predicted"/>